<evidence type="ECO:0000313" key="1">
    <source>
        <dbReference type="EMBL" id="AGZ17672.1"/>
    </source>
</evidence>
<proteinExistence type="predicted"/>
<gene>
    <name evidence="1" type="ORF">4MG_198</name>
</gene>
<dbReference type="Proteomes" id="UP000018620">
    <property type="component" value="Segment"/>
</dbReference>
<reference evidence="1 2" key="1">
    <citation type="journal article" date="2014" name="Arch. Virol.">
        <title>Complete genome sequence of enterobacteria phage 4MG, a new member of the subgroup "PVP-SE1-like phage" of the "rV5-like viruses".</title>
        <authorList>
            <person name="Kim M."/>
            <person name="Heu S."/>
            <person name="Ryu S."/>
        </authorList>
    </citation>
    <scope>NUCLEOTIDE SEQUENCE [LARGE SCALE GENOMIC DNA]</scope>
</reference>
<name>V5KT23_9CAUD</name>
<keyword evidence="2" id="KW-1185">Reference proteome</keyword>
<protein>
    <submittedName>
        <fullName evidence="1">Hyphothetical protein</fullName>
    </submittedName>
</protein>
<dbReference type="KEGG" id="vg:17776448"/>
<dbReference type="RefSeq" id="YP_008857414.1">
    <property type="nucleotide sequence ID" value="NC_022968.1"/>
</dbReference>
<evidence type="ECO:0000313" key="2">
    <source>
        <dbReference type="Proteomes" id="UP000018620"/>
    </source>
</evidence>
<sequence>MKEHEFKIRFDKATGEWRVWVKVPFLFFWTCWQVVFKTQNGIYGNPFFDSERDCEKGIEKWKLENAPDYERYNTTHRKL</sequence>
<dbReference type="EMBL" id="KF550303">
    <property type="protein sequence ID" value="AGZ17672.1"/>
    <property type="molecule type" value="Genomic_DNA"/>
</dbReference>
<organism evidence="1 2">
    <name type="scientific">Escherichia phage 4MG</name>
    <dbReference type="NCBI Taxonomy" id="1391428"/>
    <lineage>
        <taxon>Viruses</taxon>
        <taxon>Duplodnaviria</taxon>
        <taxon>Heunggongvirae</taxon>
        <taxon>Uroviricota</taxon>
        <taxon>Caudoviricetes</taxon>
        <taxon>Vequintavirinae</taxon>
        <taxon>Seunavirus</taxon>
        <taxon>Seunavirus 4MG</taxon>
    </lineage>
</organism>
<dbReference type="OrthoDB" id="37090at10239"/>
<accession>V5KT23</accession>